<name>A0A9W6MCQ7_9ACTN</name>
<dbReference type="Proteomes" id="UP001143474">
    <property type="component" value="Unassembled WGS sequence"/>
</dbReference>
<sequence length="70" mass="7152">MPKGEMVTVEEPKRIMTLQWPAGPGSPDPVCRVSGPVLPEPQASAGRPEDLGASAFGPIEIVHGFGGAGS</sequence>
<reference evidence="2" key="2">
    <citation type="submission" date="2023-01" db="EMBL/GenBank/DDBJ databases">
        <authorList>
            <person name="Sun Q."/>
            <person name="Evtushenko L."/>
        </authorList>
    </citation>
    <scope>NUCLEOTIDE SEQUENCE</scope>
    <source>
        <strain evidence="2">VKM Ac-2007</strain>
    </source>
</reference>
<comment type="caution">
    <text evidence="2">The sequence shown here is derived from an EMBL/GenBank/DDBJ whole genome shotgun (WGS) entry which is preliminary data.</text>
</comment>
<feature type="region of interest" description="Disordered" evidence="1">
    <location>
        <begin position="18"/>
        <end position="53"/>
    </location>
</feature>
<evidence type="ECO:0000256" key="1">
    <source>
        <dbReference type="SAM" id="MobiDB-lite"/>
    </source>
</evidence>
<proteinExistence type="predicted"/>
<gene>
    <name evidence="2" type="ORF">GCM10017600_23890</name>
</gene>
<accession>A0A9W6MCQ7</accession>
<dbReference type="AlphaFoldDB" id="A0A9W6MCQ7"/>
<dbReference type="EMBL" id="BSEV01000004">
    <property type="protein sequence ID" value="GLK08983.1"/>
    <property type="molecule type" value="Genomic_DNA"/>
</dbReference>
<reference evidence="2" key="1">
    <citation type="journal article" date="2014" name="Int. J. Syst. Evol. Microbiol.">
        <title>Complete genome sequence of Corynebacterium casei LMG S-19264T (=DSM 44701T), isolated from a smear-ripened cheese.</title>
        <authorList>
            <consortium name="US DOE Joint Genome Institute (JGI-PGF)"/>
            <person name="Walter F."/>
            <person name="Albersmeier A."/>
            <person name="Kalinowski J."/>
            <person name="Ruckert C."/>
        </authorList>
    </citation>
    <scope>NUCLEOTIDE SEQUENCE</scope>
    <source>
        <strain evidence="2">VKM Ac-2007</strain>
    </source>
</reference>
<keyword evidence="3" id="KW-1185">Reference proteome</keyword>
<evidence type="ECO:0000313" key="2">
    <source>
        <dbReference type="EMBL" id="GLK08983.1"/>
    </source>
</evidence>
<protein>
    <submittedName>
        <fullName evidence="2">Uncharacterized protein</fullName>
    </submittedName>
</protein>
<organism evidence="2 3">
    <name type="scientific">Streptosporangium carneum</name>
    <dbReference type="NCBI Taxonomy" id="47481"/>
    <lineage>
        <taxon>Bacteria</taxon>
        <taxon>Bacillati</taxon>
        <taxon>Actinomycetota</taxon>
        <taxon>Actinomycetes</taxon>
        <taxon>Streptosporangiales</taxon>
        <taxon>Streptosporangiaceae</taxon>
        <taxon>Streptosporangium</taxon>
    </lineage>
</organism>
<evidence type="ECO:0000313" key="3">
    <source>
        <dbReference type="Proteomes" id="UP001143474"/>
    </source>
</evidence>